<name>A0A538SY01_UNCEI</name>
<accession>A0A538SY01</accession>
<evidence type="ECO:0000313" key="3">
    <source>
        <dbReference type="Proteomes" id="UP000317716"/>
    </source>
</evidence>
<dbReference type="InterPro" id="IPR028087">
    <property type="entry name" value="Tad_N"/>
</dbReference>
<reference evidence="2 3" key="1">
    <citation type="journal article" date="2019" name="Nat. Microbiol.">
        <title>Mediterranean grassland soil C-N compound turnover is dependent on rainfall and depth, and is mediated by genomically divergent microorganisms.</title>
        <authorList>
            <person name="Diamond S."/>
            <person name="Andeer P.F."/>
            <person name="Li Z."/>
            <person name="Crits-Christoph A."/>
            <person name="Burstein D."/>
            <person name="Anantharaman K."/>
            <person name="Lane K.R."/>
            <person name="Thomas B.C."/>
            <person name="Pan C."/>
            <person name="Northen T.R."/>
            <person name="Banfield J.F."/>
        </authorList>
    </citation>
    <scope>NUCLEOTIDE SEQUENCE [LARGE SCALE GENOMIC DNA]</scope>
    <source>
        <strain evidence="2">WS_2</strain>
    </source>
</reference>
<feature type="domain" description="Putative Flp pilus-assembly TadG-like N-terminal" evidence="1">
    <location>
        <begin position="15"/>
        <end position="62"/>
    </location>
</feature>
<gene>
    <name evidence="2" type="ORF">E6K72_05455</name>
</gene>
<dbReference type="Pfam" id="PF13400">
    <property type="entry name" value="Tad"/>
    <property type="match status" value="1"/>
</dbReference>
<proteinExistence type="predicted"/>
<sequence length="343" mass="35187">MVLNLRGASRRRERGAVIIWLTLFLLVLIGFGSLSVDVAKLAAARTQLQNAADAAALAGASALDPGTAMIVQPLAITRAQAAALSNKAFITDPQPVVLAAADVTFPTPLRVRVKVRREGSESVVTTLAQVLGIKQPSVTATATAKLDTVGTALCGVVPLGVSPNAGQNFQIGCANLYTLKTGGGAGGGGEYGAINFSYCANQGVCAGMNPSGGNTFRCLLTNGYCCPLTVGQVVDTESGNMAGPTKQAINSRFAADAVTTENICYSDYVSRGGTGQRVVLLPITTPVAGNRQVTILGFCAFFIRNRPGNGDIVGEFMYQVIAGTGGGSGTGPVVFSLRLVPNS</sequence>
<dbReference type="AlphaFoldDB" id="A0A538SY01"/>
<evidence type="ECO:0000313" key="2">
    <source>
        <dbReference type="EMBL" id="TMQ56270.1"/>
    </source>
</evidence>
<dbReference type="EMBL" id="VBOS01000181">
    <property type="protein sequence ID" value="TMQ56270.1"/>
    <property type="molecule type" value="Genomic_DNA"/>
</dbReference>
<evidence type="ECO:0000259" key="1">
    <source>
        <dbReference type="Pfam" id="PF13400"/>
    </source>
</evidence>
<protein>
    <recommendedName>
        <fullName evidence="1">Putative Flp pilus-assembly TadG-like N-terminal domain-containing protein</fullName>
    </recommendedName>
</protein>
<organism evidence="2 3">
    <name type="scientific">Eiseniibacteriota bacterium</name>
    <dbReference type="NCBI Taxonomy" id="2212470"/>
    <lineage>
        <taxon>Bacteria</taxon>
        <taxon>Candidatus Eiseniibacteriota</taxon>
    </lineage>
</organism>
<dbReference type="Proteomes" id="UP000317716">
    <property type="component" value="Unassembled WGS sequence"/>
</dbReference>
<comment type="caution">
    <text evidence="2">The sequence shown here is derived from an EMBL/GenBank/DDBJ whole genome shotgun (WGS) entry which is preliminary data.</text>
</comment>